<comment type="caution">
    <text evidence="1">The sequence shown here is derived from an EMBL/GenBank/DDBJ whole genome shotgun (WGS) entry which is preliminary data.</text>
</comment>
<evidence type="ECO:0000313" key="3">
    <source>
        <dbReference type="Proteomes" id="UP000663829"/>
    </source>
</evidence>
<name>A0A814RRD8_9BILA</name>
<dbReference type="AlphaFoldDB" id="A0A814RRD8"/>
<accession>A0A814RRD8</accession>
<protein>
    <submittedName>
        <fullName evidence="1">Uncharacterized protein</fullName>
    </submittedName>
</protein>
<reference evidence="1" key="1">
    <citation type="submission" date="2021-02" db="EMBL/GenBank/DDBJ databases">
        <authorList>
            <person name="Nowell W R."/>
        </authorList>
    </citation>
    <scope>NUCLEOTIDE SEQUENCE</scope>
</reference>
<keyword evidence="3" id="KW-1185">Reference proteome</keyword>
<evidence type="ECO:0000313" key="1">
    <source>
        <dbReference type="EMBL" id="CAF1137253.1"/>
    </source>
</evidence>
<sequence length="171" mass="18311">MFDGPGAPFSGSAVGVCTGLVEARPADQCIPIIGGCSWHVYVGDVAVRCTPVSFTQLRVAHGGWYNCLPHSYVGLLLVPSSTTQCLFPVALVSPVASQCTANRSDYLVLQGTPRDSRRFDHHDNIALSFARSQQGIKRLAVGLCCLWRICLSHEHKNTALGGLLLSTSRSA</sequence>
<proteinExistence type="predicted"/>
<dbReference type="EMBL" id="CAJOBC010006494">
    <property type="protein sequence ID" value="CAF3900947.1"/>
    <property type="molecule type" value="Genomic_DNA"/>
</dbReference>
<organism evidence="1 3">
    <name type="scientific">Didymodactylos carnosus</name>
    <dbReference type="NCBI Taxonomy" id="1234261"/>
    <lineage>
        <taxon>Eukaryota</taxon>
        <taxon>Metazoa</taxon>
        <taxon>Spiralia</taxon>
        <taxon>Gnathifera</taxon>
        <taxon>Rotifera</taxon>
        <taxon>Eurotatoria</taxon>
        <taxon>Bdelloidea</taxon>
        <taxon>Philodinida</taxon>
        <taxon>Philodinidae</taxon>
        <taxon>Didymodactylos</taxon>
    </lineage>
</organism>
<dbReference type="Proteomes" id="UP000663829">
    <property type="component" value="Unassembled WGS sequence"/>
</dbReference>
<gene>
    <name evidence="1" type="ORF">GPM918_LOCUS20502</name>
    <name evidence="2" type="ORF">SRO942_LOCUS20498</name>
</gene>
<dbReference type="Proteomes" id="UP000681722">
    <property type="component" value="Unassembled WGS sequence"/>
</dbReference>
<dbReference type="EMBL" id="CAJNOQ010006495">
    <property type="protein sequence ID" value="CAF1137253.1"/>
    <property type="molecule type" value="Genomic_DNA"/>
</dbReference>
<evidence type="ECO:0000313" key="2">
    <source>
        <dbReference type="EMBL" id="CAF3900947.1"/>
    </source>
</evidence>